<organism evidence="1 2">
    <name type="scientific">Moraxella catarrhalis</name>
    <name type="common">Branhamella catarrhalis</name>
    <dbReference type="NCBI Taxonomy" id="480"/>
    <lineage>
        <taxon>Bacteria</taxon>
        <taxon>Pseudomonadati</taxon>
        <taxon>Pseudomonadota</taxon>
        <taxon>Gammaproteobacteria</taxon>
        <taxon>Moraxellales</taxon>
        <taxon>Moraxellaceae</taxon>
        <taxon>Moraxella</taxon>
    </lineage>
</organism>
<sequence length="119" mass="13486">MKQEITQEIKQAFDGDLKDVVKDFTGRRVILSDDDWAVNDTQVLSTINYSGRGVFTGFHAYEIDNKTIMQQDTKLICLQSELTDTPQMNDSINQMKVMNISQDPAGICYFIQLRGTNGD</sequence>
<protein>
    <recommendedName>
        <fullName evidence="3">Glutamate 5-kinase</fullName>
    </recommendedName>
</protein>
<evidence type="ECO:0000313" key="1">
    <source>
        <dbReference type="EMBL" id="OAV23591.1"/>
    </source>
</evidence>
<name>A0AB36DMD9_MORCA</name>
<reference evidence="1 2" key="1">
    <citation type="journal article" date="2016" name="Genome Biol. Evol.">
        <title>Comparative Genomic Analyses of the Moraxella catarrhalis Serosensitive and Seroresistant Lineages Demonstrate Their Independent Evolution.</title>
        <authorList>
            <person name="Earl J.P."/>
            <person name="de Vries S.P."/>
            <person name="Ahmed A."/>
            <person name="Powell E."/>
            <person name="Schultz M.P."/>
            <person name="Hermans P.W."/>
            <person name="Hill D.J."/>
            <person name="Zhou Z."/>
            <person name="Constantinidou C.I."/>
            <person name="Hu F.Z."/>
            <person name="Bootsma H.J."/>
            <person name="Ehrlich G.D."/>
        </authorList>
    </citation>
    <scope>NUCLEOTIDE SEQUENCE [LARGE SCALE GENOMIC DNA]</scope>
    <source>
        <strain evidence="1 2">F23</strain>
    </source>
</reference>
<accession>A0AB36DMD9</accession>
<gene>
    <name evidence="1" type="ORF">AO370_1635</name>
</gene>
<dbReference type="Proteomes" id="UP000078295">
    <property type="component" value="Unassembled WGS sequence"/>
</dbReference>
<dbReference type="EMBL" id="LXHQ01000042">
    <property type="protein sequence ID" value="OAV23591.1"/>
    <property type="molecule type" value="Genomic_DNA"/>
</dbReference>
<comment type="caution">
    <text evidence="1">The sequence shown here is derived from an EMBL/GenBank/DDBJ whole genome shotgun (WGS) entry which is preliminary data.</text>
</comment>
<evidence type="ECO:0008006" key="3">
    <source>
        <dbReference type="Google" id="ProtNLM"/>
    </source>
</evidence>
<dbReference type="RefSeq" id="WP_064604612.1">
    <property type="nucleotide sequence ID" value="NZ_JAABLA010000007.1"/>
</dbReference>
<proteinExistence type="predicted"/>
<dbReference type="AlphaFoldDB" id="A0AB36DMD9"/>
<evidence type="ECO:0000313" key="2">
    <source>
        <dbReference type="Proteomes" id="UP000078295"/>
    </source>
</evidence>